<accession>A0A8J5C405</accession>
<dbReference type="EMBL" id="JACMSC010000021">
    <property type="protein sequence ID" value="KAG6470548.1"/>
    <property type="molecule type" value="Genomic_DNA"/>
</dbReference>
<dbReference type="GO" id="GO:0046872">
    <property type="term" value="F:metal ion binding"/>
    <property type="evidence" value="ECO:0007669"/>
    <property type="project" value="UniProtKB-KW"/>
</dbReference>
<dbReference type="GO" id="GO:0006357">
    <property type="term" value="P:regulation of transcription by RNA polymerase II"/>
    <property type="evidence" value="ECO:0007669"/>
    <property type="project" value="TreeGrafter"/>
</dbReference>
<dbReference type="Gene3D" id="2.60.120.650">
    <property type="entry name" value="Cupin"/>
    <property type="match status" value="2"/>
</dbReference>
<evidence type="ECO:0000256" key="4">
    <source>
        <dbReference type="ARBA" id="ARBA00023242"/>
    </source>
</evidence>
<dbReference type="PANTHER" id="PTHR12549:SF51">
    <property type="entry name" value="JMJC DOMAIN-CONTAINING PROTEIN"/>
    <property type="match status" value="1"/>
</dbReference>
<evidence type="ECO:0000259" key="6">
    <source>
        <dbReference type="PROSITE" id="PS51184"/>
    </source>
</evidence>
<dbReference type="PROSITE" id="PS51184">
    <property type="entry name" value="JMJC"/>
    <property type="match status" value="1"/>
</dbReference>
<feature type="compositionally biased region" description="Basic and acidic residues" evidence="5">
    <location>
        <begin position="9"/>
        <end position="18"/>
    </location>
</feature>
<reference evidence="7 8" key="1">
    <citation type="submission" date="2020-08" db="EMBL/GenBank/DDBJ databases">
        <title>Plant Genome Project.</title>
        <authorList>
            <person name="Zhang R.-G."/>
        </authorList>
    </citation>
    <scope>NUCLEOTIDE SEQUENCE [LARGE SCALE GENOMIC DNA]</scope>
    <source>
        <tissue evidence="7">Rhizome</tissue>
    </source>
</reference>
<comment type="similarity">
    <text evidence="2">Belongs to the JARID1 histone demethylase family.</text>
</comment>
<dbReference type="SUPFAM" id="SSF51197">
    <property type="entry name" value="Clavaminate synthase-like"/>
    <property type="match status" value="1"/>
</dbReference>
<proteinExistence type="inferred from homology"/>
<organism evidence="7 8">
    <name type="scientific">Zingiber officinale</name>
    <name type="common">Ginger</name>
    <name type="synonym">Amomum zingiber</name>
    <dbReference type="NCBI Taxonomy" id="94328"/>
    <lineage>
        <taxon>Eukaryota</taxon>
        <taxon>Viridiplantae</taxon>
        <taxon>Streptophyta</taxon>
        <taxon>Embryophyta</taxon>
        <taxon>Tracheophyta</taxon>
        <taxon>Spermatophyta</taxon>
        <taxon>Magnoliopsida</taxon>
        <taxon>Liliopsida</taxon>
        <taxon>Zingiberales</taxon>
        <taxon>Zingiberaceae</taxon>
        <taxon>Zingiber</taxon>
    </lineage>
</organism>
<sequence>MPRGRKKKGEQERQRHDTVNTSVSSRTLRSRAREPPPSKVHEAASINFPKQCRARHLDADLMPSSLATCVQFRGFNVKEHLLSAFVIISSSGISVFDNPLFGVLSATQWNPLCVTNAREMIRVGLFAVQSARPRDTASHVSLDALDNDSHRYPRSTEKMIAEACPVCRGNCNCKACLRMDAPLKDLMKPDVNFSDDEKLKHSAYFLQFLLPVLKQINEEQMLEKELEAKKCGTLLSVILKVILIFQSSCYVPIFNFSGCFAAELDCGAKLHFFAYSDNCRTSIFDYHRSCANCSYDLCLTCCHEIREGHAQGVIEEEVNYVDYGEKYLHGDPCVEYPQDKLDLDVSVSIDSEDASKSAIVWKAKSNSDIPCPPQSMGGCGCGILELRSAFSDDRISDLVKRTEEFLKTYKIESIPVFSEQNCSCTASEGLLNHNIVRKAASRNDSYDNYLFCPNALEVHDEDLEHFQYHWIKGEPVIVSNVLETTSGLSWEPMVMWRAFRQITNVKHGQHLDVTAIDCLDWAELDVNIHHFFTGYSSNKGNLDQKGWPQILKLKDWPPSNSFEERLPRHGAEFINSLPFKEYTHPERRSFKKRRHKKDKGEQESLQSRFGFHNLAVKLPENSLKPDLGPKTYIAYGVLQELGRGDSVTKLHCDMSDAVNLLTHTADVKLTTKQLDHINMLKQQHTTQDQKEIYKNIQAKNNLESINGIFGGEKSHEILPNNDQPNALEDSSTCILSDKNGIANGVKMSKRRKWSNPSGGNSLTVIVKNQADGNDQLEQTEIKEVMTNVDANTHVGAHEDQATVSIEHGMPVNGLSMPQCAHEDQAAISIENGMSVNELLMPQHGKRKREDSSNGKSRTVEVKTHVYADDRLDHTDREELTTRVDAKSDPIIQESLADVPKNGMEHVVHRDAVQVSVASGTASYDGLEYEEGGALWDIFRRQDVPKLQEYLLKHFREFRHIHCNPLRKVIHPIHDQTMYLTVEHKRKLKEEYGIEPWTFVQKLGDAVFIPAGCPHQVRNLKLRQLLVIESDALSCIKVALDFVSPENVKECLHLTEEFRVLPTYHRAKEDKLEVKKMVIYAVQCVLDDLKGFLPDHDLLKSSLLFLSEKNLTAVKKMGVQPCRLKVWRCLLKSAVNHAFLAMICLAFLVLDPASSLSHWLSLLVVLILVQRKHKNEPAVAFVFVL</sequence>
<evidence type="ECO:0000256" key="2">
    <source>
        <dbReference type="ARBA" id="ARBA00006801"/>
    </source>
</evidence>
<keyword evidence="4" id="KW-0539">Nucleus</keyword>
<evidence type="ECO:0000256" key="3">
    <source>
        <dbReference type="ARBA" id="ARBA00022723"/>
    </source>
</evidence>
<evidence type="ECO:0000256" key="5">
    <source>
        <dbReference type="SAM" id="MobiDB-lite"/>
    </source>
</evidence>
<dbReference type="GO" id="GO:0000785">
    <property type="term" value="C:chromatin"/>
    <property type="evidence" value="ECO:0007669"/>
    <property type="project" value="TreeGrafter"/>
</dbReference>
<dbReference type="GO" id="GO:0031490">
    <property type="term" value="F:chromatin DNA binding"/>
    <property type="evidence" value="ECO:0007669"/>
    <property type="project" value="TreeGrafter"/>
</dbReference>
<comment type="subcellular location">
    <subcellularLocation>
        <location evidence="1">Nucleus</location>
    </subcellularLocation>
</comment>
<comment type="caution">
    <text evidence="7">The sequence shown here is derived from an EMBL/GenBank/DDBJ whole genome shotgun (WGS) entry which is preliminary data.</text>
</comment>
<name>A0A8J5C405_ZINOF</name>
<feature type="region of interest" description="Disordered" evidence="5">
    <location>
        <begin position="585"/>
        <end position="604"/>
    </location>
</feature>
<dbReference type="PANTHER" id="PTHR12549">
    <property type="entry name" value="JMJC DOMAIN-CONTAINING HISTONE DEMETHYLATION PROTEIN"/>
    <property type="match status" value="1"/>
</dbReference>
<dbReference type="AlphaFoldDB" id="A0A8J5C405"/>
<dbReference type="SMART" id="SM00558">
    <property type="entry name" value="JmjC"/>
    <property type="match status" value="1"/>
</dbReference>
<keyword evidence="3" id="KW-0479">Metal-binding</keyword>
<evidence type="ECO:0000256" key="1">
    <source>
        <dbReference type="ARBA" id="ARBA00004123"/>
    </source>
</evidence>
<gene>
    <name evidence="7" type="ORF">ZIOFF_071622</name>
</gene>
<feature type="domain" description="JmjC" evidence="6">
    <location>
        <begin position="607"/>
        <end position="1058"/>
    </location>
</feature>
<dbReference type="Pfam" id="PF02373">
    <property type="entry name" value="JmjC"/>
    <property type="match status" value="1"/>
</dbReference>
<dbReference type="InterPro" id="IPR045109">
    <property type="entry name" value="LSDs-like"/>
</dbReference>
<dbReference type="Proteomes" id="UP000734854">
    <property type="component" value="Unassembled WGS sequence"/>
</dbReference>
<dbReference type="GO" id="GO:0003712">
    <property type="term" value="F:transcription coregulator activity"/>
    <property type="evidence" value="ECO:0007669"/>
    <property type="project" value="TreeGrafter"/>
</dbReference>
<dbReference type="GO" id="GO:0000118">
    <property type="term" value="C:histone deacetylase complex"/>
    <property type="evidence" value="ECO:0007669"/>
    <property type="project" value="TreeGrafter"/>
</dbReference>
<keyword evidence="8" id="KW-1185">Reference proteome</keyword>
<protein>
    <recommendedName>
        <fullName evidence="6">JmjC domain-containing protein</fullName>
    </recommendedName>
</protein>
<feature type="region of interest" description="Disordered" evidence="5">
    <location>
        <begin position="1"/>
        <end position="42"/>
    </location>
</feature>
<evidence type="ECO:0000313" key="8">
    <source>
        <dbReference type="Proteomes" id="UP000734854"/>
    </source>
</evidence>
<evidence type="ECO:0000313" key="7">
    <source>
        <dbReference type="EMBL" id="KAG6470548.1"/>
    </source>
</evidence>
<dbReference type="GO" id="GO:0032454">
    <property type="term" value="F:histone H3K9 demethylase activity"/>
    <property type="evidence" value="ECO:0007669"/>
    <property type="project" value="InterPro"/>
</dbReference>
<dbReference type="InterPro" id="IPR003347">
    <property type="entry name" value="JmjC_dom"/>
</dbReference>
<feature type="compositionally biased region" description="Basic and acidic residues" evidence="5">
    <location>
        <begin position="31"/>
        <end position="42"/>
    </location>
</feature>